<comment type="caution">
    <text evidence="7">The sequence shown here is derived from an EMBL/GenBank/DDBJ whole genome shotgun (WGS) entry which is preliminary data.</text>
</comment>
<dbReference type="RefSeq" id="WP_264601974.1">
    <property type="nucleotide sequence ID" value="NZ_JAOQNS010000007.1"/>
</dbReference>
<keyword evidence="8" id="KW-1185">Reference proteome</keyword>
<dbReference type="GO" id="GO:0032259">
    <property type="term" value="P:methylation"/>
    <property type="evidence" value="ECO:0007669"/>
    <property type="project" value="UniProtKB-KW"/>
</dbReference>
<sequence length="276" mass="29424">MSTSDVPSGGRPPAVILVETQLGENIGAAARAMANFGLSEMRLVNPRDGWPNERARAAASRADHIIDTVKLFDTPEEAVADLAVVYATTARSREMTKPVAGPDEAAARMAGLMGQGVATGLMFGRERWGLTNDEVALADAILTLPVDPTFSSLNVAQAVLVTAYEWRKAALGGALPFDDGADLPASKDDLMRLMDHLETALDSVNYFRPADKRPVMVRNLRGILQKASLTEQEVRTLRGVIAALEVGPLTPEEIAARRRARKGVVAPPADDAESGS</sequence>
<evidence type="ECO:0000259" key="6">
    <source>
        <dbReference type="Pfam" id="PF00588"/>
    </source>
</evidence>
<evidence type="ECO:0000256" key="1">
    <source>
        <dbReference type="ARBA" id="ARBA00007228"/>
    </source>
</evidence>
<protein>
    <recommendedName>
        <fullName evidence="5">tRNA (cytidine/uridine-2'-O-)-methyltransferase TrmJ</fullName>
        <ecNumber evidence="5">2.1.1.200</ecNumber>
    </recommendedName>
    <alternativeName>
        <fullName evidence="5">tRNA (cytidine(32)/uridine(32)-2'-O)-methyltransferase</fullName>
    </alternativeName>
    <alternativeName>
        <fullName evidence="5">tRNA Cm32/Um32 methyltransferase</fullName>
    </alternativeName>
</protein>
<evidence type="ECO:0000256" key="2">
    <source>
        <dbReference type="ARBA" id="ARBA00022603"/>
    </source>
</evidence>
<comment type="similarity">
    <text evidence="1">Belongs to the class IV-like SAM-binding methyltransferase superfamily. RNA methyltransferase TrmH family.</text>
</comment>
<evidence type="ECO:0000256" key="3">
    <source>
        <dbReference type="ARBA" id="ARBA00022679"/>
    </source>
</evidence>
<dbReference type="SUPFAM" id="SSF75217">
    <property type="entry name" value="alpha/beta knot"/>
    <property type="match status" value="1"/>
</dbReference>
<dbReference type="EC" id="2.1.1.200" evidence="5"/>
<evidence type="ECO:0000256" key="5">
    <source>
        <dbReference type="RuleBase" id="RU362024"/>
    </source>
</evidence>
<keyword evidence="5" id="KW-0963">Cytoplasm</keyword>
<dbReference type="Proteomes" id="UP001209755">
    <property type="component" value="Unassembled WGS sequence"/>
</dbReference>
<keyword evidence="5" id="KW-0819">tRNA processing</keyword>
<evidence type="ECO:0000313" key="7">
    <source>
        <dbReference type="EMBL" id="MCW2308354.1"/>
    </source>
</evidence>
<reference evidence="8" key="1">
    <citation type="submission" date="2023-07" db="EMBL/GenBank/DDBJ databases">
        <title>Genome sequencing of Purple Non-Sulfur Bacteria from various extreme environments.</title>
        <authorList>
            <person name="Mayer M."/>
        </authorList>
    </citation>
    <scope>NUCLEOTIDE SEQUENCE [LARGE SCALE GENOMIC DNA]</scope>
    <source>
        <strain evidence="8">DSM 17935</strain>
    </source>
</reference>
<comment type="function">
    <text evidence="5">Catalyzes the formation of 2'O-methylated cytidine (Cm32) or 2'O-methylated uridine (Um32) at position 32 in tRNA.</text>
</comment>
<comment type="subcellular location">
    <subcellularLocation>
        <location evidence="5">Cytoplasm</location>
    </subcellularLocation>
</comment>
<dbReference type="InterPro" id="IPR004384">
    <property type="entry name" value="RNA_MeTrfase_TrmJ/LasT"/>
</dbReference>
<name>A0ABT3HDD8_9HYPH</name>
<dbReference type="Gene3D" id="3.40.1280.10">
    <property type="match status" value="1"/>
</dbReference>
<comment type="subunit">
    <text evidence="5">Homodimer.</text>
</comment>
<comment type="catalytic activity">
    <reaction evidence="5">
        <text>uridine(32) in tRNA + S-adenosyl-L-methionine = 2'-O-methyluridine(32) in tRNA + S-adenosyl-L-homocysteine + H(+)</text>
        <dbReference type="Rhea" id="RHEA:42936"/>
        <dbReference type="Rhea" id="RHEA-COMP:10107"/>
        <dbReference type="Rhea" id="RHEA-COMP:10290"/>
        <dbReference type="ChEBI" id="CHEBI:15378"/>
        <dbReference type="ChEBI" id="CHEBI:57856"/>
        <dbReference type="ChEBI" id="CHEBI:59789"/>
        <dbReference type="ChEBI" id="CHEBI:65315"/>
        <dbReference type="ChEBI" id="CHEBI:74478"/>
        <dbReference type="EC" id="2.1.1.200"/>
    </reaction>
</comment>
<gene>
    <name evidence="5" type="primary">trmJ</name>
    <name evidence="7" type="ORF">M2319_002696</name>
</gene>
<evidence type="ECO:0000313" key="8">
    <source>
        <dbReference type="Proteomes" id="UP001209755"/>
    </source>
</evidence>
<dbReference type="InterPro" id="IPR001537">
    <property type="entry name" value="SpoU_MeTrfase"/>
</dbReference>
<keyword evidence="3 7" id="KW-0808">Transferase</keyword>
<dbReference type="PIRSF" id="PIRSF004808">
    <property type="entry name" value="LasT"/>
    <property type="match status" value="1"/>
</dbReference>
<dbReference type="GO" id="GO:0008168">
    <property type="term" value="F:methyltransferase activity"/>
    <property type="evidence" value="ECO:0007669"/>
    <property type="project" value="UniProtKB-KW"/>
</dbReference>
<dbReference type="NCBIfam" id="TIGR00050">
    <property type="entry name" value="rRNA_methyl_1"/>
    <property type="match status" value="1"/>
</dbReference>
<dbReference type="InterPro" id="IPR029026">
    <property type="entry name" value="tRNA_m1G_MTases_N"/>
</dbReference>
<dbReference type="Gene3D" id="1.10.8.590">
    <property type="match status" value="1"/>
</dbReference>
<comment type="catalytic activity">
    <reaction evidence="5">
        <text>cytidine(32) in tRNA + S-adenosyl-L-methionine = 2'-O-methylcytidine(32) in tRNA + S-adenosyl-L-homocysteine + H(+)</text>
        <dbReference type="Rhea" id="RHEA:42932"/>
        <dbReference type="Rhea" id="RHEA-COMP:10288"/>
        <dbReference type="Rhea" id="RHEA-COMP:10289"/>
        <dbReference type="ChEBI" id="CHEBI:15378"/>
        <dbReference type="ChEBI" id="CHEBI:57856"/>
        <dbReference type="ChEBI" id="CHEBI:59789"/>
        <dbReference type="ChEBI" id="CHEBI:74495"/>
        <dbReference type="ChEBI" id="CHEBI:82748"/>
        <dbReference type="EC" id="2.1.1.200"/>
    </reaction>
</comment>
<dbReference type="PANTHER" id="PTHR42786:SF7">
    <property type="entry name" value="TRNA_RRNA METHYLTRANSFERASE SPOU TYPE DOMAIN-CONTAINING PROTEIN"/>
    <property type="match status" value="1"/>
</dbReference>
<dbReference type="CDD" id="cd18093">
    <property type="entry name" value="SpoU-like_TrmJ"/>
    <property type="match status" value="1"/>
</dbReference>
<organism evidence="7 8">
    <name type="scientific">Rhodobium gokarnense</name>
    <dbReference type="NCBI Taxonomy" id="364296"/>
    <lineage>
        <taxon>Bacteria</taxon>
        <taxon>Pseudomonadati</taxon>
        <taxon>Pseudomonadota</taxon>
        <taxon>Alphaproteobacteria</taxon>
        <taxon>Hyphomicrobiales</taxon>
        <taxon>Rhodobiaceae</taxon>
        <taxon>Rhodobium</taxon>
    </lineage>
</organism>
<dbReference type="PANTHER" id="PTHR42786">
    <property type="entry name" value="TRNA/RRNA METHYLTRANSFERASE"/>
    <property type="match status" value="1"/>
</dbReference>
<proteinExistence type="inferred from homology"/>
<dbReference type="InterPro" id="IPR029028">
    <property type="entry name" value="Alpha/beta_knot_MTases"/>
</dbReference>
<keyword evidence="2 5" id="KW-0489">Methyltransferase</keyword>
<evidence type="ECO:0000256" key="4">
    <source>
        <dbReference type="ARBA" id="ARBA00022691"/>
    </source>
</evidence>
<dbReference type="Pfam" id="PF00588">
    <property type="entry name" value="SpoU_methylase"/>
    <property type="match status" value="1"/>
</dbReference>
<feature type="domain" description="tRNA/rRNA methyltransferase SpoU type" evidence="6">
    <location>
        <begin position="14"/>
        <end position="164"/>
    </location>
</feature>
<keyword evidence="4 5" id="KW-0949">S-adenosyl-L-methionine</keyword>
<accession>A0ABT3HDD8</accession>
<dbReference type="EMBL" id="JAOQNS010000007">
    <property type="protein sequence ID" value="MCW2308354.1"/>
    <property type="molecule type" value="Genomic_DNA"/>
</dbReference>